<feature type="compositionally biased region" description="Polar residues" evidence="1">
    <location>
        <begin position="88"/>
        <end position="123"/>
    </location>
</feature>
<feature type="compositionally biased region" description="Polar residues" evidence="1">
    <location>
        <begin position="59"/>
        <end position="76"/>
    </location>
</feature>
<reference evidence="2 3" key="1">
    <citation type="submission" date="2015-07" db="EMBL/GenBank/DDBJ databases">
        <title>Comparative genomics of the Sigatoka disease complex on banana suggests a link between parallel evolutionary changes in Pseudocercospora fijiensis and Pseudocercospora eumusae and increased virulence on the banana host.</title>
        <authorList>
            <person name="Chang T.-C."/>
            <person name="Salvucci A."/>
            <person name="Crous P.W."/>
            <person name="Stergiopoulos I."/>
        </authorList>
    </citation>
    <scope>NUCLEOTIDE SEQUENCE [LARGE SCALE GENOMIC DNA]</scope>
    <source>
        <strain evidence="2 3">CBS 114824</strain>
    </source>
</reference>
<name>A0A139HFZ0_9PEZI</name>
<dbReference type="AlphaFoldDB" id="A0A139HFZ0"/>
<keyword evidence="3" id="KW-1185">Reference proteome</keyword>
<feature type="region of interest" description="Disordered" evidence="1">
    <location>
        <begin position="23"/>
        <end position="140"/>
    </location>
</feature>
<evidence type="ECO:0000313" key="3">
    <source>
        <dbReference type="Proteomes" id="UP000070133"/>
    </source>
</evidence>
<sequence length="140" mass="15215">MARRRWSREPLARQAAAELDMSIIKKDKARSTKPNPGAVAEARTPNCNEARELPPLPSNPASRQHATETSATSNASWWAKSTLHQREQQASGTLETSSLSQHGQISRSGGTSQSTTMHENCSLSEGKLHHAGPDCGRKEC</sequence>
<proteinExistence type="predicted"/>
<evidence type="ECO:0000256" key="1">
    <source>
        <dbReference type="SAM" id="MobiDB-lite"/>
    </source>
</evidence>
<dbReference type="Proteomes" id="UP000070133">
    <property type="component" value="Unassembled WGS sequence"/>
</dbReference>
<organism evidence="2 3">
    <name type="scientific">Pseudocercospora eumusae</name>
    <dbReference type="NCBI Taxonomy" id="321146"/>
    <lineage>
        <taxon>Eukaryota</taxon>
        <taxon>Fungi</taxon>
        <taxon>Dikarya</taxon>
        <taxon>Ascomycota</taxon>
        <taxon>Pezizomycotina</taxon>
        <taxon>Dothideomycetes</taxon>
        <taxon>Dothideomycetidae</taxon>
        <taxon>Mycosphaerellales</taxon>
        <taxon>Mycosphaerellaceae</taxon>
        <taxon>Pseudocercospora</taxon>
    </lineage>
</organism>
<evidence type="ECO:0000313" key="2">
    <source>
        <dbReference type="EMBL" id="KXT01279.1"/>
    </source>
</evidence>
<dbReference type="EMBL" id="LFZN01000058">
    <property type="protein sequence ID" value="KXT01279.1"/>
    <property type="molecule type" value="Genomic_DNA"/>
</dbReference>
<feature type="compositionally biased region" description="Basic and acidic residues" evidence="1">
    <location>
        <begin position="126"/>
        <end position="140"/>
    </location>
</feature>
<protein>
    <submittedName>
        <fullName evidence="2">Uncharacterized protein</fullName>
    </submittedName>
</protein>
<gene>
    <name evidence="2" type="ORF">AC578_7070</name>
</gene>
<comment type="caution">
    <text evidence="2">The sequence shown here is derived from an EMBL/GenBank/DDBJ whole genome shotgun (WGS) entry which is preliminary data.</text>
</comment>
<accession>A0A139HFZ0</accession>